<dbReference type="Proteomes" id="UP001549921">
    <property type="component" value="Unassembled WGS sequence"/>
</dbReference>
<dbReference type="Pfam" id="PF00098">
    <property type="entry name" value="zf-CCHC"/>
    <property type="match status" value="1"/>
</dbReference>
<dbReference type="SMART" id="SM00343">
    <property type="entry name" value="ZnF_C2HC"/>
    <property type="match status" value="2"/>
</dbReference>
<evidence type="ECO:0000313" key="5">
    <source>
        <dbReference type="EMBL" id="KAL0893386.1"/>
    </source>
</evidence>
<comment type="caution">
    <text evidence="4">The sequence shown here is derived from an EMBL/GenBank/DDBJ whole genome shotgun (WGS) entry which is preliminary data.</text>
</comment>
<proteinExistence type="predicted"/>
<reference evidence="6 7" key="1">
    <citation type="submission" date="2024-06" db="EMBL/GenBank/DDBJ databases">
        <title>A chromosome-level genome assembly of beet webworm, Loxostege sticticalis.</title>
        <authorList>
            <person name="Zhang Y."/>
        </authorList>
    </citation>
    <scope>NUCLEOTIDE SEQUENCE [LARGE SCALE GENOMIC DNA]</scope>
    <source>
        <strain evidence="5">AQ026</strain>
        <strain evidence="4">AQ028</strain>
        <tissue evidence="4">Male pupae</tissue>
        <tissue evidence="5">Whole body</tissue>
    </source>
</reference>
<evidence type="ECO:0000256" key="1">
    <source>
        <dbReference type="PROSITE-ProRule" id="PRU00047"/>
    </source>
</evidence>
<dbReference type="Proteomes" id="UP001549920">
    <property type="component" value="Unassembled WGS sequence"/>
</dbReference>
<name>A0ABD0SDI7_LOXSC</name>
<evidence type="ECO:0000259" key="3">
    <source>
        <dbReference type="PROSITE" id="PS50158"/>
    </source>
</evidence>
<dbReference type="InterPro" id="IPR001878">
    <property type="entry name" value="Znf_CCHC"/>
</dbReference>
<accession>A0ABD0SDI7</accession>
<keyword evidence="1" id="KW-0479">Metal-binding</keyword>
<keyword evidence="1" id="KW-0862">Zinc</keyword>
<evidence type="ECO:0000313" key="6">
    <source>
        <dbReference type="Proteomes" id="UP001549920"/>
    </source>
</evidence>
<dbReference type="SUPFAM" id="SSF57756">
    <property type="entry name" value="Retrovirus zinc finger-like domains"/>
    <property type="match status" value="1"/>
</dbReference>
<dbReference type="EMBL" id="JBEUOH010000006">
    <property type="protein sequence ID" value="KAL0893386.1"/>
    <property type="molecule type" value="Genomic_DNA"/>
</dbReference>
<dbReference type="PROSITE" id="PS50158">
    <property type="entry name" value="ZF_CCHC"/>
    <property type="match status" value="2"/>
</dbReference>
<dbReference type="Gene3D" id="4.10.60.10">
    <property type="entry name" value="Zinc finger, CCHC-type"/>
    <property type="match status" value="1"/>
</dbReference>
<protein>
    <recommendedName>
        <fullName evidence="3">CCHC-type domain-containing protein</fullName>
    </recommendedName>
</protein>
<feature type="region of interest" description="Disordered" evidence="2">
    <location>
        <begin position="1"/>
        <end position="31"/>
    </location>
</feature>
<dbReference type="EMBL" id="JBEDNZ010000024">
    <property type="protein sequence ID" value="KAL0811373.1"/>
    <property type="molecule type" value="Genomic_DNA"/>
</dbReference>
<evidence type="ECO:0000313" key="4">
    <source>
        <dbReference type="EMBL" id="KAL0811373.1"/>
    </source>
</evidence>
<dbReference type="InterPro" id="IPR036875">
    <property type="entry name" value="Znf_CCHC_sf"/>
</dbReference>
<evidence type="ECO:0000313" key="7">
    <source>
        <dbReference type="Proteomes" id="UP001549921"/>
    </source>
</evidence>
<keyword evidence="6" id="KW-1185">Reference proteome</keyword>
<feature type="domain" description="CCHC-type" evidence="3">
    <location>
        <begin position="346"/>
        <end position="361"/>
    </location>
</feature>
<dbReference type="GO" id="GO:0008270">
    <property type="term" value="F:zinc ion binding"/>
    <property type="evidence" value="ECO:0007669"/>
    <property type="project" value="UniProtKB-KW"/>
</dbReference>
<organism evidence="4 7">
    <name type="scientific">Loxostege sticticalis</name>
    <name type="common">Beet webworm moth</name>
    <dbReference type="NCBI Taxonomy" id="481309"/>
    <lineage>
        <taxon>Eukaryota</taxon>
        <taxon>Metazoa</taxon>
        <taxon>Ecdysozoa</taxon>
        <taxon>Arthropoda</taxon>
        <taxon>Hexapoda</taxon>
        <taxon>Insecta</taxon>
        <taxon>Pterygota</taxon>
        <taxon>Neoptera</taxon>
        <taxon>Endopterygota</taxon>
        <taxon>Lepidoptera</taxon>
        <taxon>Glossata</taxon>
        <taxon>Ditrysia</taxon>
        <taxon>Pyraloidea</taxon>
        <taxon>Crambidae</taxon>
        <taxon>Pyraustinae</taxon>
        <taxon>Loxostege</taxon>
    </lineage>
</organism>
<evidence type="ECO:0000256" key="2">
    <source>
        <dbReference type="SAM" id="MobiDB-lite"/>
    </source>
</evidence>
<feature type="domain" description="CCHC-type" evidence="3">
    <location>
        <begin position="325"/>
        <end position="341"/>
    </location>
</feature>
<sequence length="406" mass="45318">MDSPFNRSLKMLRSPPPSNQCQECPAPEPTPRTMEAISTPDIQKWLSFIDQQLNDVCIISGEGKLNTEQKLKISSICRSVSNSASQMAVHYQALKQKYISAHSTIQHLSEKQEMSNQLQELIKRVESSAKAASTGSSFADMVKKGTALIPPPSTSSIAIYPTDKVKSSEETKKLVQNIIKPEELKLHIRGMRKTKNGGIIISTERSDDLSKIKQSERLATSGLILEETTKRRPKVILLGVPCAISEKEVFQCLYEQNIADKHSSMNQETFLNSVKLSHKSGKKDAPTCNYILEVTADLRKALIPQERVFINWTSCPVRDYTLVTRCYKCQQYGHSAKYCRDSDSTCGHCGSIGHTIKDCPKKLEPAKCATCHRFKKPSNHKTGDEQCPAKKSAESRYLSTIDYEGA</sequence>
<keyword evidence="1" id="KW-0863">Zinc-finger</keyword>
<gene>
    <name evidence="5" type="ORF">ABMA27_014973</name>
    <name evidence="4" type="ORF">ABMA28_009782</name>
</gene>
<dbReference type="AlphaFoldDB" id="A0ABD0SDI7"/>